<sequence length="61" mass="7003">MPFDQRCGLRQILSRILSPDRRLLTETDDLVHCKARRIREVDVAFLDSAPEVLGQMVDLPP</sequence>
<comment type="caution">
    <text evidence="1">The sequence shown here is derived from an EMBL/GenBank/DDBJ whole genome shotgun (WGS) entry which is preliminary data.</text>
</comment>
<proteinExistence type="predicted"/>
<gene>
    <name evidence="1" type="ORF">GL58_09875</name>
</gene>
<dbReference type="AlphaFoldDB" id="A0A0L7MGK9"/>
<accession>A0A0L7MGK9</accession>
<organism evidence="1 2">
    <name type="scientific">Comamonas testosteroni</name>
    <name type="common">Pseudomonas testosteroni</name>
    <dbReference type="NCBI Taxonomy" id="285"/>
    <lineage>
        <taxon>Bacteria</taxon>
        <taxon>Pseudomonadati</taxon>
        <taxon>Pseudomonadota</taxon>
        <taxon>Betaproteobacteria</taxon>
        <taxon>Burkholderiales</taxon>
        <taxon>Comamonadaceae</taxon>
        <taxon>Comamonas</taxon>
    </lineage>
</organism>
<dbReference type="EMBL" id="JNVD01000020">
    <property type="protein sequence ID" value="KOC20996.1"/>
    <property type="molecule type" value="Genomic_DNA"/>
</dbReference>
<evidence type="ECO:0000313" key="1">
    <source>
        <dbReference type="EMBL" id="KOC20996.1"/>
    </source>
</evidence>
<dbReference type="PATRIC" id="fig|285.49.peg.2031"/>
<reference evidence="2" key="1">
    <citation type="submission" date="2014-06" db="EMBL/GenBank/DDBJ databases">
        <title>Draft genome sequence of C. testosteroni WDL7.</title>
        <authorList>
            <person name="Wu Y."/>
            <person name="Seshan H."/>
            <person name="Arumugam K."/>
        </authorList>
    </citation>
    <scope>NUCLEOTIDE SEQUENCE [LARGE SCALE GENOMIC DNA]</scope>
    <source>
        <strain evidence="2">WDL7</strain>
    </source>
</reference>
<protein>
    <submittedName>
        <fullName evidence="1">Uncharacterized protein</fullName>
    </submittedName>
</protein>
<evidence type="ECO:0000313" key="2">
    <source>
        <dbReference type="Proteomes" id="UP000037442"/>
    </source>
</evidence>
<dbReference type="Proteomes" id="UP000037442">
    <property type="component" value="Unassembled WGS sequence"/>
</dbReference>
<name>A0A0L7MGK9_COMTE</name>